<comment type="caution">
    <text evidence="2">The sequence shown here is derived from an EMBL/GenBank/DDBJ whole genome shotgun (WGS) entry which is preliminary data.</text>
</comment>
<organism evidence="2 3">
    <name type="scientific">Sphingomonas mollis</name>
    <dbReference type="NCBI Taxonomy" id="2795726"/>
    <lineage>
        <taxon>Bacteria</taxon>
        <taxon>Pseudomonadati</taxon>
        <taxon>Pseudomonadota</taxon>
        <taxon>Alphaproteobacteria</taxon>
        <taxon>Sphingomonadales</taxon>
        <taxon>Sphingomonadaceae</taxon>
        <taxon>Sphingomonas</taxon>
    </lineage>
</organism>
<keyword evidence="3" id="KW-1185">Reference proteome</keyword>
<name>A0ABS0XS93_9SPHN</name>
<accession>A0ABS0XS93</accession>
<feature type="non-terminal residue" evidence="2">
    <location>
        <position position="1"/>
    </location>
</feature>
<protein>
    <submittedName>
        <fullName evidence="2">Methyl-accepting chemotaxis protein</fullName>
    </submittedName>
</protein>
<feature type="region of interest" description="Disordered" evidence="1">
    <location>
        <begin position="39"/>
        <end position="79"/>
    </location>
</feature>
<evidence type="ECO:0000313" key="2">
    <source>
        <dbReference type="EMBL" id="MBJ6122884.1"/>
    </source>
</evidence>
<sequence length="79" mass="8252">AAIGTMDQSTQQNAAMVEETSAAARSLVAEVGGLVGQANRFRTGKDGRRPPAGRPDYASRAAYDPPARDLHGLHMAGCK</sequence>
<gene>
    <name evidence="2" type="ORF">JAO74_13885</name>
</gene>
<dbReference type="EMBL" id="JAELXS010000008">
    <property type="protein sequence ID" value="MBJ6122884.1"/>
    <property type="molecule type" value="Genomic_DNA"/>
</dbReference>
<dbReference type="Proteomes" id="UP000640426">
    <property type="component" value="Unassembled WGS sequence"/>
</dbReference>
<evidence type="ECO:0000256" key="1">
    <source>
        <dbReference type="SAM" id="MobiDB-lite"/>
    </source>
</evidence>
<reference evidence="3" key="1">
    <citation type="submission" date="2020-12" db="EMBL/GenBank/DDBJ databases">
        <title>Hymenobacter sp.</title>
        <authorList>
            <person name="Kim M.K."/>
        </authorList>
    </citation>
    <scope>NUCLEOTIDE SEQUENCE [LARGE SCALE GENOMIC DNA]</scope>
    <source>
        <strain evidence="3">BT553</strain>
    </source>
</reference>
<evidence type="ECO:0000313" key="3">
    <source>
        <dbReference type="Proteomes" id="UP000640426"/>
    </source>
</evidence>
<proteinExistence type="predicted"/>